<protein>
    <recommendedName>
        <fullName evidence="3">mannan endo-1,4-beta-mannosidase</fullName>
        <ecNumber evidence="3">3.2.1.78</ecNumber>
    </recommendedName>
</protein>
<comment type="catalytic activity">
    <reaction evidence="1">
        <text>Random hydrolysis of (1-&gt;4)-beta-D-mannosidic linkages in mannans, galactomannans and glucomannans.</text>
        <dbReference type="EC" id="3.2.1.78"/>
    </reaction>
</comment>
<evidence type="ECO:0000259" key="9">
    <source>
        <dbReference type="Pfam" id="PF26410"/>
    </source>
</evidence>
<evidence type="ECO:0000256" key="1">
    <source>
        <dbReference type="ARBA" id="ARBA00001678"/>
    </source>
</evidence>
<dbReference type="Pfam" id="PF26410">
    <property type="entry name" value="GH5_mannosidase"/>
    <property type="match status" value="1"/>
</dbReference>
<dbReference type="PATRIC" id="fig|264251.5.peg.2247"/>
<keyword evidence="7" id="KW-0326">Glycosidase</keyword>
<reference evidence="10 11" key="1">
    <citation type="submission" date="2014-05" db="EMBL/GenBank/DDBJ databases">
        <title>Cellulosimicrobium funkei U11 genome.</title>
        <authorList>
            <person name="Hu C."/>
            <person name="Gong Y."/>
            <person name="Wan W."/>
            <person name="Jiang M."/>
        </authorList>
    </citation>
    <scope>NUCLEOTIDE SEQUENCE [LARGE SCALE GENOMIC DNA]</scope>
    <source>
        <strain evidence="10 11">U11</strain>
    </source>
</reference>
<dbReference type="PANTHER" id="PTHR31451:SF39">
    <property type="entry name" value="MANNAN ENDO-1,4-BETA-MANNOSIDASE 1"/>
    <property type="match status" value="1"/>
</dbReference>
<dbReference type="Proteomes" id="UP000035265">
    <property type="component" value="Unassembled WGS sequence"/>
</dbReference>
<dbReference type="PROSITE" id="PS50194">
    <property type="entry name" value="FILAMIN_REPEAT"/>
    <property type="match status" value="1"/>
</dbReference>
<evidence type="ECO:0000313" key="10">
    <source>
        <dbReference type="EMBL" id="KLN34694.1"/>
    </source>
</evidence>
<keyword evidence="5" id="KW-0732">Signal</keyword>
<accession>A0A0H2KS79</accession>
<evidence type="ECO:0000256" key="4">
    <source>
        <dbReference type="ARBA" id="ARBA00022525"/>
    </source>
</evidence>
<gene>
    <name evidence="10" type="ORF">FB00_11030</name>
</gene>
<dbReference type="InterPro" id="IPR013783">
    <property type="entry name" value="Ig-like_fold"/>
</dbReference>
<dbReference type="InterPro" id="IPR017853">
    <property type="entry name" value="GH"/>
</dbReference>
<dbReference type="Gene3D" id="3.20.20.80">
    <property type="entry name" value="Glycosidases"/>
    <property type="match status" value="1"/>
</dbReference>
<keyword evidence="4" id="KW-0964">Secreted</keyword>
<dbReference type="SUPFAM" id="SSF51445">
    <property type="entry name" value="(Trans)glycosidases"/>
    <property type="match status" value="1"/>
</dbReference>
<feature type="region of interest" description="Disordered" evidence="8">
    <location>
        <begin position="14"/>
        <end position="37"/>
    </location>
</feature>
<feature type="compositionally biased region" description="Low complexity" evidence="8">
    <location>
        <begin position="14"/>
        <end position="30"/>
    </location>
</feature>
<sequence length="1105" mass="113232">MLALAGTVVPVGAAAGSADGSPASTAAAPTKEIPAVSAPLGESRNTSFVERDGTRLVLDGETFRFNGTNIYWLGLDENVPPGTVDYPTAFRIRDALDTASNLGVTVVRSHMLASTGTELAILPSKEEGYQEEAFASVDYAVAYAASKGIRLILPLTDEWAYYHGGHRDFGAPYGLCAPTTPLTPCAEFYSDPRVVADFTDYVRHVMDHVNPYTGLALKDDPTVLAWELGNELEGMTPEWIEHVATEISERAPRQLVAAGKRFGIDDDTLASPLVDIVDVHYYPPTASGVRADAARITDAGKVYVAGEYASTAATPELLEPLAAEPDVTGMMFWSLFGHDDASGLVPHDDGFTLHYPGTDDRMRGNVAAIRGFSAALAGAPIPVEVGQPFVTSVGSTYGFHEVSWRGAAGAATYRVERAAVSDGVPSGAFEAVAEGLTDTGEPYLDTSAGGDAAYRVVPVGADGADGPASEPVVVAAGEQVVVDPLETQRPLVDHAGLRVTPDGDAALLGLAGDDPAHATWAHDGLTGAELRVRAATAADVAALVVETSADGETWAAASTVVGPDGDGRFRVAVSAAHGGQLRVTWPAGSSVRLERVTLRGAADLPVVDDALDDLAGASVEGSVGIDTGNPGLFGGDAGRAKRDAPGAASLAWEADGLTWLEATGWYWPDADPAHLTFEARVDGAWRGLEVGVAGAPGTVGGAWGRFAYTAPLPAGTDAVRAVWPAAATPEWAQQLGDVRLFGTGGELAAPGAFAALSPDDGAPALRGTPTLRWEPAAQAATYRVTLARTDAVGTPLVSAEVRGTSLAPAVELDPATSYTWHVEAVNGAGSTGMTGGPRSFATDALPTEPLVVEDYEGFADDAALTAAHRANTGGDPITSTLVPGADGGQAMRLATTLASSGYAGVTRTFDAPQSWWGYEGLDLWLDRSGLGAGQNVTVQVVAGGQFWETVLPDVGPQPAGVVHVPFADLALPPWAGGGGRPDLQTVTEISFYLGGGGPAVLVVDDVRTAVAGPGVPVTVEATSRCLAGKAYVAVRATNDGDAPVAVTLGTPYGSRVFAAVAPGANAYQSFAVRATSVPAGSAVVTVGSGGDAVELDAPYAAAACG</sequence>
<proteinExistence type="predicted"/>
<dbReference type="PANTHER" id="PTHR31451">
    <property type="match status" value="1"/>
</dbReference>
<name>A0A0H2KS79_9MICO</name>
<dbReference type="GO" id="GO:0016985">
    <property type="term" value="F:mannan endo-1,4-beta-mannosidase activity"/>
    <property type="evidence" value="ECO:0007669"/>
    <property type="project" value="TreeGrafter"/>
</dbReference>
<evidence type="ECO:0000256" key="2">
    <source>
        <dbReference type="ARBA" id="ARBA00004613"/>
    </source>
</evidence>
<dbReference type="InterPro" id="IPR008979">
    <property type="entry name" value="Galactose-bd-like_sf"/>
</dbReference>
<dbReference type="SUPFAM" id="SSF49785">
    <property type="entry name" value="Galactose-binding domain-like"/>
    <property type="match status" value="1"/>
</dbReference>
<comment type="caution">
    <text evidence="10">The sequence shown here is derived from an EMBL/GenBank/DDBJ whole genome shotgun (WGS) entry which is preliminary data.</text>
</comment>
<evidence type="ECO:0000256" key="3">
    <source>
        <dbReference type="ARBA" id="ARBA00012706"/>
    </source>
</evidence>
<evidence type="ECO:0000256" key="8">
    <source>
        <dbReference type="SAM" id="MobiDB-lite"/>
    </source>
</evidence>
<dbReference type="EC" id="3.2.1.78" evidence="3"/>
<dbReference type="STRING" id="264251.FB00_11030"/>
<dbReference type="InterPro" id="IPR045053">
    <property type="entry name" value="MAN-like"/>
</dbReference>
<keyword evidence="11" id="KW-1185">Reference proteome</keyword>
<keyword evidence="6" id="KW-0378">Hydrolase</keyword>
<organism evidence="10 11">
    <name type="scientific">Cellulosimicrobium funkei</name>
    <dbReference type="NCBI Taxonomy" id="264251"/>
    <lineage>
        <taxon>Bacteria</taxon>
        <taxon>Bacillati</taxon>
        <taxon>Actinomycetota</taxon>
        <taxon>Actinomycetes</taxon>
        <taxon>Micrococcales</taxon>
        <taxon>Promicromonosporaceae</taxon>
        <taxon>Cellulosimicrobium</taxon>
    </lineage>
</organism>
<dbReference type="EMBL" id="JNBQ01000011">
    <property type="protein sequence ID" value="KLN34694.1"/>
    <property type="molecule type" value="Genomic_DNA"/>
</dbReference>
<dbReference type="InterPro" id="IPR001547">
    <property type="entry name" value="Glyco_hydro_5"/>
</dbReference>
<evidence type="ECO:0000256" key="7">
    <source>
        <dbReference type="ARBA" id="ARBA00023295"/>
    </source>
</evidence>
<dbReference type="Gene3D" id="2.60.40.10">
    <property type="entry name" value="Immunoglobulins"/>
    <property type="match status" value="1"/>
</dbReference>
<dbReference type="GO" id="GO:0000272">
    <property type="term" value="P:polysaccharide catabolic process"/>
    <property type="evidence" value="ECO:0007669"/>
    <property type="project" value="InterPro"/>
</dbReference>
<dbReference type="AlphaFoldDB" id="A0A0H2KS79"/>
<evidence type="ECO:0000256" key="5">
    <source>
        <dbReference type="ARBA" id="ARBA00022729"/>
    </source>
</evidence>
<evidence type="ECO:0000313" key="11">
    <source>
        <dbReference type="Proteomes" id="UP000035265"/>
    </source>
</evidence>
<evidence type="ECO:0000256" key="6">
    <source>
        <dbReference type="ARBA" id="ARBA00022801"/>
    </source>
</evidence>
<dbReference type="InterPro" id="IPR017868">
    <property type="entry name" value="Filamin/ABP280_repeat-like"/>
</dbReference>
<feature type="domain" description="Glycoside hydrolase family 5" evidence="9">
    <location>
        <begin position="47"/>
        <end position="261"/>
    </location>
</feature>
<comment type="subcellular location">
    <subcellularLocation>
        <location evidence="2">Secreted</location>
    </subcellularLocation>
</comment>
<dbReference type="GO" id="GO:0005576">
    <property type="term" value="C:extracellular region"/>
    <property type="evidence" value="ECO:0007669"/>
    <property type="project" value="UniProtKB-SubCell"/>
</dbReference>